<reference evidence="1 2" key="1">
    <citation type="submission" date="2019-02" db="EMBL/GenBank/DDBJ databases">
        <title>Prokaryotic population dynamics and viral predation in marine succession experiment using metagenomics: the confinement effect.</title>
        <authorList>
            <person name="Haro-Moreno J.M."/>
            <person name="Rodriguez-Valera F."/>
            <person name="Lopez-Perez M."/>
        </authorList>
    </citation>
    <scope>NUCLEOTIDE SEQUENCE [LARGE SCALE GENOMIC DNA]</scope>
    <source>
        <strain evidence="1">MED-G157</strain>
    </source>
</reference>
<dbReference type="AlphaFoldDB" id="A0A520S1C1"/>
<accession>A0A520S1C1</accession>
<sequence>MKILCLLGIIFGMELATAKPIPFRALYQANYKGLPINATGIRELREIGRNKFVFSSSASTFFTSIKETSLFSWNESIIPIEYKYVRQGLGKDKSTLITFNWENNIANYNGQSYIIQSGVIDRLAYQLQLRQDLAKVDATHRPIMDYLVTEGNQLKKYNFAILEEQYLQTSIGKFKTIKIDRIRDKSDRKTTFWLALEYNFLLIKLRQREPGQTFELLLKKAEINGRPITGS</sequence>
<dbReference type="Proteomes" id="UP000316199">
    <property type="component" value="Unassembled WGS sequence"/>
</dbReference>
<protein>
    <submittedName>
        <fullName evidence="1">DUF3108 domain-containing protein</fullName>
    </submittedName>
</protein>
<evidence type="ECO:0000313" key="2">
    <source>
        <dbReference type="Proteomes" id="UP000316199"/>
    </source>
</evidence>
<dbReference type="InterPro" id="IPR021457">
    <property type="entry name" value="DUF3108"/>
</dbReference>
<evidence type="ECO:0000313" key="1">
    <source>
        <dbReference type="EMBL" id="RZO76241.1"/>
    </source>
</evidence>
<proteinExistence type="predicted"/>
<comment type="caution">
    <text evidence="1">The sequence shown here is derived from an EMBL/GenBank/DDBJ whole genome shotgun (WGS) entry which is preliminary data.</text>
</comment>
<gene>
    <name evidence="1" type="ORF">EVA68_04910</name>
</gene>
<dbReference type="EMBL" id="SHAG01000015">
    <property type="protein sequence ID" value="RZO76241.1"/>
    <property type="molecule type" value="Genomic_DNA"/>
</dbReference>
<organism evidence="1 2">
    <name type="scientific">OM182 bacterium</name>
    <dbReference type="NCBI Taxonomy" id="2510334"/>
    <lineage>
        <taxon>Bacteria</taxon>
        <taxon>Pseudomonadati</taxon>
        <taxon>Pseudomonadota</taxon>
        <taxon>Gammaproteobacteria</taxon>
        <taxon>OMG group</taxon>
        <taxon>OM182 clade</taxon>
    </lineage>
</organism>
<name>A0A520S1C1_9GAMM</name>
<dbReference type="Pfam" id="PF11306">
    <property type="entry name" value="DUF3108"/>
    <property type="match status" value="1"/>
</dbReference>